<organism evidence="1 2">
    <name type="scientific">Diphasiastrum complanatum</name>
    <name type="common">Issler's clubmoss</name>
    <name type="synonym">Lycopodium complanatum</name>
    <dbReference type="NCBI Taxonomy" id="34168"/>
    <lineage>
        <taxon>Eukaryota</taxon>
        <taxon>Viridiplantae</taxon>
        <taxon>Streptophyta</taxon>
        <taxon>Embryophyta</taxon>
        <taxon>Tracheophyta</taxon>
        <taxon>Lycopodiopsida</taxon>
        <taxon>Lycopodiales</taxon>
        <taxon>Lycopodiaceae</taxon>
        <taxon>Lycopodioideae</taxon>
        <taxon>Diphasiastrum</taxon>
    </lineage>
</organism>
<gene>
    <name evidence="1" type="ORF">O6H91_13G070100</name>
</gene>
<dbReference type="Proteomes" id="UP001162992">
    <property type="component" value="Chromosome 13"/>
</dbReference>
<accession>A0ACC2BVX7</accession>
<protein>
    <submittedName>
        <fullName evidence="1">Uncharacterized protein</fullName>
    </submittedName>
</protein>
<sequence length="802" mass="90941">MKEKKEMAREEDRAMDGEAFGIVWVKQALLEVLNCPFICHAALVLCMLWILSLLGLNYAWIYIMGFLFLYHIDKRHLERTHRRIRHQERKSANQKKLLSDIETARWLNAAVQKIWPVFLEKFVSQEFLMPLAPFFLEKYKPWTAKKAVLQRLTLGRTPPMITGIRALEQGTEDDHLVLEACMEFVAADDMAAVVAIQMRKYLTFGLWTTVHVSKLHLEGKVRVGVRFLGEWPFMSRVRICFENAPYIQVTARPLFSHGIDVAELPGIANWLDGMLAAALEQTVVAPNILVVDVERLASFCMTSMRSSSVDTQSVGPSRDWFFIDEKPAVASVRVEILEATQLKPSDPNGLADPYVKLVANGFRFKTSIKKKTLSPKWMEVFQIPVPTWELKNLLLLHVRDKDRFHDDDLGYCDLSLAKYRGGNRHEMYLPLKGVKTGRLRVAITVEDNLQQQSCNILERETQGVDVQLQDEERRHVSFNAQQPDDRINPDEVEKLMASEIPGDTDGMDDYEGIEFGNTGPGIFSIMRPGRSVRQLWHRRKSKKADVALFRKEFVEGDDIRDKGVSSAPSGYHDLDESDSEECESPNTHKDHLRNRRFWNWWSLPKERLEFPQKNGGEERAASPTLPRKVTSEELKRLGSKGTEVRVILEGNIEHPGLSPLSSRAVLGHDKEFSEGAISGEQLHYGKRKSGKRLMKSMAKGVKRGAEKRAHDLGRALGKAKDFDKENLIHGQNGSGPMVETKTDAKSVELGKQDLSKASVLENETKLSNLHKEQTGLPVRLSEGDTLDPQFADGTITPESQQS</sequence>
<comment type="caution">
    <text evidence="1">The sequence shown here is derived from an EMBL/GenBank/DDBJ whole genome shotgun (WGS) entry which is preliminary data.</text>
</comment>
<reference evidence="2" key="1">
    <citation type="journal article" date="2024" name="Proc. Natl. Acad. Sci. U.S.A.">
        <title>Extraordinary preservation of gene collinearity over three hundred million years revealed in homosporous lycophytes.</title>
        <authorList>
            <person name="Li C."/>
            <person name="Wickell D."/>
            <person name="Kuo L.Y."/>
            <person name="Chen X."/>
            <person name="Nie B."/>
            <person name="Liao X."/>
            <person name="Peng D."/>
            <person name="Ji J."/>
            <person name="Jenkins J."/>
            <person name="Williams M."/>
            <person name="Shu S."/>
            <person name="Plott C."/>
            <person name="Barry K."/>
            <person name="Rajasekar S."/>
            <person name="Grimwood J."/>
            <person name="Han X."/>
            <person name="Sun S."/>
            <person name="Hou Z."/>
            <person name="He W."/>
            <person name="Dai G."/>
            <person name="Sun C."/>
            <person name="Schmutz J."/>
            <person name="Leebens-Mack J.H."/>
            <person name="Li F.W."/>
            <person name="Wang L."/>
        </authorList>
    </citation>
    <scope>NUCLEOTIDE SEQUENCE [LARGE SCALE GENOMIC DNA]</scope>
    <source>
        <strain evidence="2">cv. PW_Plant_1</strain>
    </source>
</reference>
<proteinExistence type="predicted"/>
<keyword evidence="2" id="KW-1185">Reference proteome</keyword>
<dbReference type="EMBL" id="CM055104">
    <property type="protein sequence ID" value="KAJ7533906.1"/>
    <property type="molecule type" value="Genomic_DNA"/>
</dbReference>
<name>A0ACC2BVX7_DIPCM</name>
<evidence type="ECO:0000313" key="2">
    <source>
        <dbReference type="Proteomes" id="UP001162992"/>
    </source>
</evidence>
<evidence type="ECO:0000313" key="1">
    <source>
        <dbReference type="EMBL" id="KAJ7533906.1"/>
    </source>
</evidence>